<proteinExistence type="predicted"/>
<name>A0A9X9LYB1_GULGU</name>
<gene>
    <name evidence="1" type="ORF">BN2614_LOCUS2</name>
</gene>
<protein>
    <submittedName>
        <fullName evidence="1">Uncharacterized protein</fullName>
    </submittedName>
</protein>
<comment type="caution">
    <text evidence="1">The sequence shown here is derived from an EMBL/GenBank/DDBJ whole genome shotgun (WGS) entry which is preliminary data.</text>
</comment>
<keyword evidence="2" id="KW-1185">Reference proteome</keyword>
<accession>A0A9X9LYB1</accession>
<evidence type="ECO:0000313" key="1">
    <source>
        <dbReference type="EMBL" id="VCW99129.1"/>
    </source>
</evidence>
<evidence type="ECO:0000313" key="2">
    <source>
        <dbReference type="Proteomes" id="UP000269945"/>
    </source>
</evidence>
<reference evidence="1 2" key="1">
    <citation type="submission" date="2018-10" db="EMBL/GenBank/DDBJ databases">
        <authorList>
            <person name="Ekblom R."/>
            <person name="Jareborg N."/>
        </authorList>
    </citation>
    <scope>NUCLEOTIDE SEQUENCE [LARGE SCALE GENOMIC DNA]</scope>
    <source>
        <tissue evidence="1">Muscle</tissue>
    </source>
</reference>
<dbReference type="Proteomes" id="UP000269945">
    <property type="component" value="Unassembled WGS sequence"/>
</dbReference>
<feature type="non-terminal residue" evidence="1">
    <location>
        <position position="120"/>
    </location>
</feature>
<organism evidence="1 2">
    <name type="scientific">Gulo gulo</name>
    <name type="common">Wolverine</name>
    <name type="synonym">Gluton</name>
    <dbReference type="NCBI Taxonomy" id="48420"/>
    <lineage>
        <taxon>Eukaryota</taxon>
        <taxon>Metazoa</taxon>
        <taxon>Chordata</taxon>
        <taxon>Craniata</taxon>
        <taxon>Vertebrata</taxon>
        <taxon>Euteleostomi</taxon>
        <taxon>Mammalia</taxon>
        <taxon>Eutheria</taxon>
        <taxon>Laurasiatheria</taxon>
        <taxon>Carnivora</taxon>
        <taxon>Caniformia</taxon>
        <taxon>Musteloidea</taxon>
        <taxon>Mustelidae</taxon>
        <taxon>Guloninae</taxon>
        <taxon>Gulo</taxon>
    </lineage>
</organism>
<sequence length="120" mass="13048">MSVLMLPSDHFLHPTSTTQLSKRPVCASESSQGGSKGYLVLINANSKCSVKEDTLIRKLKSRATGWLSQLSNRVWLRSRSQGLGIESHVGLSAQRGACFPLHQPLLPPAHSLSLSQINKS</sequence>
<dbReference type="EMBL" id="CYRY02027606">
    <property type="protein sequence ID" value="VCW99129.1"/>
    <property type="molecule type" value="Genomic_DNA"/>
</dbReference>
<dbReference type="AlphaFoldDB" id="A0A9X9LYB1"/>